<sequence>MERYEEQPNFFWVNIDQTQLTEREGKFAKQPYGFLWHSEEEQGLEDNPLPIMELVEPGDIIFFYTQGHIEYLGIALNKCYSSKIQKKIVEEGDSQGWRIDIDYSFKVDPPMPMTPNMGAIAPILPAEGSPIYEDGTPKPQYLTHLTYKLGYLLLQICKAELPYRTLADGPVTAQVRTWSKNHEIADVVEDIERVQDEELLSDEEKQNLTDARLAQGNYLLEVKKRYECCPITRIDFYPSLSICRPKPWRVCSSTEKLDPYNSIVLAKHLAPLFNNGVISFKEDGELMVYPLLEEKFEEYHIPRPLHIDLPAACQPYMKWHRENVFKK</sequence>
<proteinExistence type="predicted"/>
<reference evidence="1 2" key="1">
    <citation type="journal article" date="2011" name="Stand. Genomic Sci.">
        <title>Non-contiguous finished genome sequence of Bacteroides coprosuis type strain (PC139).</title>
        <authorList>
            <person name="Land M."/>
            <person name="Held B."/>
            <person name="Gronow S."/>
            <person name="Abt B."/>
            <person name="Lucas S."/>
            <person name="Del Rio T.G."/>
            <person name="Nolan M."/>
            <person name="Tice H."/>
            <person name="Cheng J.F."/>
            <person name="Pitluck S."/>
            <person name="Liolios K."/>
            <person name="Pagani I."/>
            <person name="Ivanova N."/>
            <person name="Mavromatis K."/>
            <person name="Mikhailova N."/>
            <person name="Pati A."/>
            <person name="Tapia R."/>
            <person name="Han C."/>
            <person name="Goodwin L."/>
            <person name="Chen A."/>
            <person name="Palaniappan K."/>
            <person name="Hauser L."/>
            <person name="Brambilla E.M."/>
            <person name="Rohde M."/>
            <person name="Goker M."/>
            <person name="Detter J.C."/>
            <person name="Woyke T."/>
            <person name="Bristow J."/>
            <person name="Eisen J.A."/>
            <person name="Markowitz V."/>
            <person name="Hugenholtz P."/>
            <person name="Kyrpides N.C."/>
            <person name="Klenk H.P."/>
            <person name="Lapidus A."/>
        </authorList>
    </citation>
    <scope>NUCLEOTIDE SEQUENCE</scope>
    <source>
        <strain evidence="1 2">DSM 18011</strain>
    </source>
</reference>
<evidence type="ECO:0000313" key="1">
    <source>
        <dbReference type="EMBL" id="EGJ72112.1"/>
    </source>
</evidence>
<dbReference type="AlphaFoldDB" id="F3ZSG0"/>
<dbReference type="OrthoDB" id="67788at2"/>
<protein>
    <submittedName>
        <fullName evidence="1">Uncharacterized protein</fullName>
    </submittedName>
</protein>
<organism evidence="1 2">
    <name type="scientific">Bacteroides coprosuis DSM 18011</name>
    <dbReference type="NCBI Taxonomy" id="679937"/>
    <lineage>
        <taxon>Bacteria</taxon>
        <taxon>Pseudomonadati</taxon>
        <taxon>Bacteroidota</taxon>
        <taxon>Bacteroidia</taxon>
        <taxon>Bacteroidales</taxon>
        <taxon>Bacteroidaceae</taxon>
        <taxon>Bacteroides</taxon>
    </lineage>
</organism>
<gene>
    <name evidence="1" type="ORF">Bcop_1935</name>
</gene>
<name>F3ZSG0_9BACE</name>
<accession>F3ZSG0</accession>
<evidence type="ECO:0000313" key="2">
    <source>
        <dbReference type="Proteomes" id="UP000018439"/>
    </source>
</evidence>
<dbReference type="EMBL" id="CM001167">
    <property type="protein sequence ID" value="EGJ72112.1"/>
    <property type="molecule type" value="Genomic_DNA"/>
</dbReference>
<keyword evidence="2" id="KW-1185">Reference proteome</keyword>
<dbReference type="Proteomes" id="UP000018439">
    <property type="component" value="Chromosome"/>
</dbReference>
<dbReference type="eggNOG" id="COG3440">
    <property type="taxonomic scope" value="Bacteria"/>
</dbReference>
<dbReference type="HOGENOM" id="CLU_054701_0_0_10"/>